<reference evidence="2" key="1">
    <citation type="submission" date="2020-09" db="EMBL/GenBank/DDBJ databases">
        <title>Genome-Enabled Discovery of Anthraquinone Biosynthesis in Senna tora.</title>
        <authorList>
            <person name="Kang S.-H."/>
            <person name="Pandey R.P."/>
            <person name="Lee C.-M."/>
            <person name="Sim J.-S."/>
            <person name="Jeong J.-T."/>
            <person name="Choi B.-S."/>
            <person name="Jung M."/>
            <person name="Ginzburg D."/>
            <person name="Zhao K."/>
            <person name="Won S.Y."/>
            <person name="Oh T.-J."/>
            <person name="Yu Y."/>
            <person name="Kim N.-H."/>
            <person name="Lee O.R."/>
            <person name="Lee T.-H."/>
            <person name="Bashyal P."/>
            <person name="Kim T.-S."/>
            <person name="Lee W.-H."/>
            <person name="Kawkins C."/>
            <person name="Kim C.-K."/>
            <person name="Kim J.S."/>
            <person name="Ahn B.O."/>
            <person name="Rhee S.Y."/>
            <person name="Sohng J.K."/>
        </authorList>
    </citation>
    <scope>NUCLEOTIDE SEQUENCE</scope>
    <source>
        <tissue evidence="2">Leaf</tissue>
    </source>
</reference>
<evidence type="ECO:0000256" key="1">
    <source>
        <dbReference type="SAM" id="Phobius"/>
    </source>
</evidence>
<comment type="caution">
    <text evidence="2">The sequence shown here is derived from an EMBL/GenBank/DDBJ whole genome shotgun (WGS) entry which is preliminary data.</text>
</comment>
<organism evidence="2 3">
    <name type="scientific">Senna tora</name>
    <dbReference type="NCBI Taxonomy" id="362788"/>
    <lineage>
        <taxon>Eukaryota</taxon>
        <taxon>Viridiplantae</taxon>
        <taxon>Streptophyta</taxon>
        <taxon>Embryophyta</taxon>
        <taxon>Tracheophyta</taxon>
        <taxon>Spermatophyta</taxon>
        <taxon>Magnoliopsida</taxon>
        <taxon>eudicotyledons</taxon>
        <taxon>Gunneridae</taxon>
        <taxon>Pentapetalae</taxon>
        <taxon>rosids</taxon>
        <taxon>fabids</taxon>
        <taxon>Fabales</taxon>
        <taxon>Fabaceae</taxon>
        <taxon>Caesalpinioideae</taxon>
        <taxon>Cassia clade</taxon>
        <taxon>Senna</taxon>
    </lineage>
</organism>
<sequence length="113" mass="12851">MKDADVNSSGGSKMATTDTTTSLYVQRISKIEYEVVKLKDDLMMVKGDQMTLKTWIIAHCIVSMLLFIMVSLLTYMYYYELIQKCISDAEMHLRNSDAVCLVICSIGNGKDRY</sequence>
<protein>
    <submittedName>
        <fullName evidence="2">Uncharacterized protein</fullName>
    </submittedName>
</protein>
<keyword evidence="1" id="KW-0472">Membrane</keyword>
<evidence type="ECO:0000313" key="3">
    <source>
        <dbReference type="Proteomes" id="UP000634136"/>
    </source>
</evidence>
<dbReference type="Proteomes" id="UP000634136">
    <property type="component" value="Unassembled WGS sequence"/>
</dbReference>
<proteinExistence type="predicted"/>
<dbReference type="AlphaFoldDB" id="A0A834TKV1"/>
<accession>A0A834TKV1</accession>
<keyword evidence="1" id="KW-1133">Transmembrane helix</keyword>
<gene>
    <name evidence="2" type="ORF">G2W53_022136</name>
</gene>
<keyword evidence="1" id="KW-0812">Transmembrane</keyword>
<keyword evidence="3" id="KW-1185">Reference proteome</keyword>
<name>A0A834TKV1_9FABA</name>
<dbReference type="EMBL" id="JAAIUW010000007">
    <property type="protein sequence ID" value="KAF7823992.1"/>
    <property type="molecule type" value="Genomic_DNA"/>
</dbReference>
<evidence type="ECO:0000313" key="2">
    <source>
        <dbReference type="EMBL" id="KAF7823992.1"/>
    </source>
</evidence>
<feature type="transmembrane region" description="Helical" evidence="1">
    <location>
        <begin position="56"/>
        <end position="78"/>
    </location>
</feature>